<dbReference type="PANTHER" id="PTHR46087:SF11">
    <property type="entry name" value="PROTEIN SEMI-ROLLED LEAF 2"/>
    <property type="match status" value="1"/>
</dbReference>
<sequence length="985" mass="110207">MGIISRKLFPACGRMCVCCPALRSRSRQPVKRYKKLIADIFPKSPDGQPNERKLVKLCEYAAKNPLRIPKITKQLEERFFRELRHGHLKTVGFVMEAYNKLLCVCGKQMTYFAASLLLLSDEVLDLSKEVSVQVAGCQTLTRFIYSQNDSTYARNIATLVNKVCMLARETGEEHQKHSLRASCLQCLSAMVWYMAEFSHIFDNIDEIVQIILDNYEGDVQIEETEEPRHHWLDEVVRCAGGGCAVAGVASPCCTAVRPPPDRKHISSLTKEEMENPRVWAQICLQRLAELAKESSTMRQVLEPMFTYFDVGRHWSTQQGLAVTILCDMCYFMEVPENQQVILNGIIRHMDHKNVAQDPLVKSCVVQAAANVARQIRSVATLSDVGFVGDLLRHLRKSLQSIASPVREEEINLNIHLQNSIESCLLEIAKGIKDADSLFYLMVIALEKLPPVGVVARATMGSVLILAHVSVAVHSHLQLAFPEALLIQILKAMLHTDTEARVVAHQIFSVLLFPSSWRSYETRRWQSNRRSALASVTDLLDKLRKEKDYTVEKTVDGGLDEFKGKEIPEDECKQGWRRSSPNFHKLSSIIDRTAGSNSIPEETCIMKLSEDQMLQLLSGYWIQATLSDNLPSNFEAIAHSYCLMLISSHIKNTNHSVVVRFFQLPLSLRNVSLFGDCGMLPFACRRSMFITSTAMLMFAARMYQMIELNDLLRSQVPSDVDPLLGINEDLLVYVKPQADIGQYGSALDNQAAISFLSELREKNLDHEKITMDIIVRYLCCMIKIEEEELLNQLSTIFTPDEAFIFTPKELRELDHTHIMRHLKDSPSLDGELSVSSIVEDDVTSSLSVLNISGQRVPHSRSDSNIMSIGQLLESALEVAGQVVGTSVSNSPLSYSIMAGQCEALESGTRKKLCNWLAQEKSTGDVFAPFSDGPTVINPVSPRADGIHGEVGPHEQFSSLRLPPASPFDNFLHAVSGPRPMLAGLSP</sequence>
<proteinExistence type="predicted"/>
<dbReference type="Pfam" id="PF21052">
    <property type="entry name" value="EFR3_ARM"/>
    <property type="match status" value="1"/>
</dbReference>
<dbReference type="Proteomes" id="UP000813463">
    <property type="component" value="Chromosome 4"/>
</dbReference>
<dbReference type="InterPro" id="IPR055296">
    <property type="entry name" value="SRL2-like"/>
</dbReference>
<name>A0A9R0JM11_SPIOL</name>
<evidence type="ECO:0000313" key="3">
    <source>
        <dbReference type="RefSeq" id="XP_056683518.1"/>
    </source>
</evidence>
<reference evidence="2" key="2">
    <citation type="submission" date="2025-04" db="UniProtKB">
        <authorList>
            <consortium name="RefSeq"/>
        </authorList>
    </citation>
    <scope>IDENTIFICATION</scope>
    <source>
        <tissue evidence="3">Leaf</tissue>
    </source>
</reference>
<evidence type="ECO:0000313" key="2">
    <source>
        <dbReference type="RefSeq" id="XP_021839220.1"/>
    </source>
</evidence>
<protein>
    <submittedName>
        <fullName evidence="2">Protein EFR3 homolog A-like</fullName>
    </submittedName>
    <submittedName>
        <fullName evidence="3">Protein SEMI-ROLLED LEAF 2</fullName>
    </submittedName>
</protein>
<dbReference type="RefSeq" id="XP_021839220.1">
    <property type="nucleotide sequence ID" value="XM_021983528.1"/>
</dbReference>
<dbReference type="KEGG" id="soe:110778996"/>
<gene>
    <name evidence="2 3" type="primary">LOC110778996</name>
</gene>
<dbReference type="SUPFAM" id="SSF48371">
    <property type="entry name" value="ARM repeat"/>
    <property type="match status" value="1"/>
</dbReference>
<reference evidence="1" key="1">
    <citation type="journal article" date="2021" name="Nat. Commun.">
        <title>Genomic analyses provide insights into spinach domestication and the genetic basis of agronomic traits.</title>
        <authorList>
            <person name="Cai X."/>
            <person name="Sun X."/>
            <person name="Xu C."/>
            <person name="Sun H."/>
            <person name="Wang X."/>
            <person name="Ge C."/>
            <person name="Zhang Z."/>
            <person name="Wang Q."/>
            <person name="Fei Z."/>
            <person name="Jiao C."/>
            <person name="Wang Q."/>
        </authorList>
    </citation>
    <scope>NUCLEOTIDE SEQUENCE [LARGE SCALE GENOMIC DNA]</scope>
    <source>
        <strain evidence="1">cv. Varoflay</strain>
    </source>
</reference>
<dbReference type="RefSeq" id="XP_056683518.1">
    <property type="nucleotide sequence ID" value="XM_056827540.1"/>
</dbReference>
<dbReference type="PANTHER" id="PTHR46087">
    <property type="entry name" value="PUTATIVE, EXPRESSED-RELATED"/>
    <property type="match status" value="1"/>
</dbReference>
<dbReference type="InterPro" id="IPR049152">
    <property type="entry name" value="EFR3-like_ARM"/>
</dbReference>
<evidence type="ECO:0000313" key="1">
    <source>
        <dbReference type="Proteomes" id="UP000813463"/>
    </source>
</evidence>
<keyword evidence="1" id="KW-1185">Reference proteome</keyword>
<accession>A0A9R0JM11</accession>
<dbReference type="GeneID" id="110778996"/>
<dbReference type="AlphaFoldDB" id="A0A9R0JM11"/>
<dbReference type="InterPro" id="IPR016024">
    <property type="entry name" value="ARM-type_fold"/>
</dbReference>
<dbReference type="OrthoDB" id="19232at2759"/>
<organism evidence="1 2">
    <name type="scientific">Spinacia oleracea</name>
    <name type="common">Spinach</name>
    <dbReference type="NCBI Taxonomy" id="3562"/>
    <lineage>
        <taxon>Eukaryota</taxon>
        <taxon>Viridiplantae</taxon>
        <taxon>Streptophyta</taxon>
        <taxon>Embryophyta</taxon>
        <taxon>Tracheophyta</taxon>
        <taxon>Spermatophyta</taxon>
        <taxon>Magnoliopsida</taxon>
        <taxon>eudicotyledons</taxon>
        <taxon>Gunneridae</taxon>
        <taxon>Pentapetalae</taxon>
        <taxon>Caryophyllales</taxon>
        <taxon>Chenopodiaceae</taxon>
        <taxon>Chenopodioideae</taxon>
        <taxon>Anserineae</taxon>
        <taxon>Spinacia</taxon>
    </lineage>
</organism>